<name>A0ABR1AYP0_POLSC</name>
<protein>
    <submittedName>
        <fullName evidence="2">Uncharacterized protein</fullName>
    </submittedName>
</protein>
<evidence type="ECO:0000313" key="3">
    <source>
        <dbReference type="Proteomes" id="UP001359485"/>
    </source>
</evidence>
<dbReference type="Proteomes" id="UP001359485">
    <property type="component" value="Unassembled WGS sequence"/>
</dbReference>
<feature type="region of interest" description="Disordered" evidence="1">
    <location>
        <begin position="1"/>
        <end position="44"/>
    </location>
</feature>
<proteinExistence type="predicted"/>
<gene>
    <name evidence="2" type="ORF">RUM44_006007</name>
</gene>
<sequence length="125" mass="14123">MANGTGQGLTDGLETEKRRKKRSIHSKKTEQRLDKNPNMNGSNLKEGLIRWRQFKLNLNSRDRFNEANITLTGLFVVLHLLGTLEGLKISGWNGNAPEGCCRQFFDPLDECPLVIEHPANGFVFI</sequence>
<accession>A0ABR1AYP0</accession>
<evidence type="ECO:0000313" key="2">
    <source>
        <dbReference type="EMBL" id="KAK6631480.1"/>
    </source>
</evidence>
<organism evidence="2 3">
    <name type="scientific">Polyplax serrata</name>
    <name type="common">Common mouse louse</name>
    <dbReference type="NCBI Taxonomy" id="468196"/>
    <lineage>
        <taxon>Eukaryota</taxon>
        <taxon>Metazoa</taxon>
        <taxon>Ecdysozoa</taxon>
        <taxon>Arthropoda</taxon>
        <taxon>Hexapoda</taxon>
        <taxon>Insecta</taxon>
        <taxon>Pterygota</taxon>
        <taxon>Neoptera</taxon>
        <taxon>Paraneoptera</taxon>
        <taxon>Psocodea</taxon>
        <taxon>Troctomorpha</taxon>
        <taxon>Phthiraptera</taxon>
        <taxon>Anoplura</taxon>
        <taxon>Polyplacidae</taxon>
        <taxon>Polyplax</taxon>
    </lineage>
</organism>
<dbReference type="EMBL" id="JAWJWF010000006">
    <property type="protein sequence ID" value="KAK6631480.1"/>
    <property type="molecule type" value="Genomic_DNA"/>
</dbReference>
<reference evidence="2 3" key="1">
    <citation type="submission" date="2023-09" db="EMBL/GenBank/DDBJ databases">
        <title>Genomes of two closely related lineages of the louse Polyplax serrata with different host specificities.</title>
        <authorList>
            <person name="Martinu J."/>
            <person name="Tarabai H."/>
            <person name="Stefka J."/>
            <person name="Hypsa V."/>
        </authorList>
    </citation>
    <scope>NUCLEOTIDE SEQUENCE [LARGE SCALE GENOMIC DNA]</scope>
    <source>
        <strain evidence="2">98ZLc_SE</strain>
    </source>
</reference>
<keyword evidence="3" id="KW-1185">Reference proteome</keyword>
<evidence type="ECO:0000256" key="1">
    <source>
        <dbReference type="SAM" id="MobiDB-lite"/>
    </source>
</evidence>
<comment type="caution">
    <text evidence="2">The sequence shown here is derived from an EMBL/GenBank/DDBJ whole genome shotgun (WGS) entry which is preliminary data.</text>
</comment>